<feature type="compositionally biased region" description="Polar residues" evidence="1">
    <location>
        <begin position="16"/>
        <end position="26"/>
    </location>
</feature>
<comment type="caution">
    <text evidence="3">The sequence shown here is derived from an EMBL/GenBank/DDBJ whole genome shotgun (WGS) entry which is preliminary data.</text>
</comment>
<dbReference type="EMBL" id="CAJFCV020000005">
    <property type="protein sequence ID" value="CAG9121169.1"/>
    <property type="molecule type" value="Genomic_DNA"/>
</dbReference>
<dbReference type="Proteomes" id="UP000659654">
    <property type="component" value="Unassembled WGS sequence"/>
</dbReference>
<keyword evidence="4" id="KW-1185">Reference proteome</keyword>
<dbReference type="EMBL" id="CAJFDI010000005">
    <property type="protein sequence ID" value="CAD5230252.1"/>
    <property type="molecule type" value="Genomic_DNA"/>
</dbReference>
<keyword evidence="2" id="KW-0812">Transmembrane</keyword>
<proteinExistence type="predicted"/>
<evidence type="ECO:0000256" key="2">
    <source>
        <dbReference type="SAM" id="Phobius"/>
    </source>
</evidence>
<feature type="region of interest" description="Disordered" evidence="1">
    <location>
        <begin position="106"/>
        <end position="125"/>
    </location>
</feature>
<keyword evidence="2" id="KW-0472">Membrane</keyword>
<reference evidence="3" key="1">
    <citation type="submission" date="2020-09" db="EMBL/GenBank/DDBJ databases">
        <authorList>
            <person name="Kikuchi T."/>
        </authorList>
    </citation>
    <scope>NUCLEOTIDE SEQUENCE</scope>
    <source>
        <strain evidence="3">Ka4C1</strain>
    </source>
</reference>
<protein>
    <submittedName>
        <fullName evidence="3">(pine wood nematode) hypothetical protein</fullName>
    </submittedName>
</protein>
<gene>
    <name evidence="3" type="ORF">BXYJ_LOCUS10894</name>
</gene>
<dbReference type="AlphaFoldDB" id="A0A7I8XK58"/>
<evidence type="ECO:0000313" key="3">
    <source>
        <dbReference type="EMBL" id="CAD5230252.1"/>
    </source>
</evidence>
<keyword evidence="2" id="KW-1133">Transmembrane helix</keyword>
<organism evidence="3 4">
    <name type="scientific">Bursaphelenchus xylophilus</name>
    <name type="common">Pinewood nematode worm</name>
    <name type="synonym">Aphelenchoides xylophilus</name>
    <dbReference type="NCBI Taxonomy" id="6326"/>
    <lineage>
        <taxon>Eukaryota</taxon>
        <taxon>Metazoa</taxon>
        <taxon>Ecdysozoa</taxon>
        <taxon>Nematoda</taxon>
        <taxon>Chromadorea</taxon>
        <taxon>Rhabditida</taxon>
        <taxon>Tylenchina</taxon>
        <taxon>Tylenchomorpha</taxon>
        <taxon>Aphelenchoidea</taxon>
        <taxon>Aphelenchoididae</taxon>
        <taxon>Bursaphelenchus</taxon>
    </lineage>
</organism>
<feature type="transmembrane region" description="Helical" evidence="2">
    <location>
        <begin position="69"/>
        <end position="91"/>
    </location>
</feature>
<sequence>MRKLLHFQPRDYMEASTSQLYQQQAYSAPKPEHRQPSRFPKSNEPPHAFENSPRSLSEAKLHPPRASSASVIVFAFALSGIVLIFLLFYFLARICSPKSDEDLKEIESSRNDSKQTFGKKSTADSPRHVLYPKRIYEIQAEEGYYSSLPSITPSDTSTCNTVVVLKPSGGVETKKRVQRERSFSLLLRKLTTSSAPFDVEPSRNRCERVADHV</sequence>
<name>A0A7I8XK58_BURXY</name>
<evidence type="ECO:0000313" key="4">
    <source>
        <dbReference type="Proteomes" id="UP000659654"/>
    </source>
</evidence>
<evidence type="ECO:0000256" key="1">
    <source>
        <dbReference type="SAM" id="MobiDB-lite"/>
    </source>
</evidence>
<feature type="region of interest" description="Disordered" evidence="1">
    <location>
        <begin position="16"/>
        <end position="61"/>
    </location>
</feature>
<dbReference type="OrthoDB" id="5873504at2759"/>
<dbReference type="Proteomes" id="UP000582659">
    <property type="component" value="Unassembled WGS sequence"/>
</dbReference>
<accession>A0A7I8XK58</accession>